<dbReference type="EMBL" id="JAXIVS010000010">
    <property type="protein sequence ID" value="MDY7230087.1"/>
    <property type="molecule type" value="Genomic_DNA"/>
</dbReference>
<dbReference type="RefSeq" id="WP_321548811.1">
    <property type="nucleotide sequence ID" value="NZ_JAXIVS010000010.1"/>
</dbReference>
<proteinExistence type="predicted"/>
<keyword evidence="1" id="KW-1133">Transmembrane helix</keyword>
<keyword evidence="4" id="KW-1185">Reference proteome</keyword>
<organism evidence="3 4">
    <name type="scientific">Hyalangium rubrum</name>
    <dbReference type="NCBI Taxonomy" id="3103134"/>
    <lineage>
        <taxon>Bacteria</taxon>
        <taxon>Pseudomonadati</taxon>
        <taxon>Myxococcota</taxon>
        <taxon>Myxococcia</taxon>
        <taxon>Myxococcales</taxon>
        <taxon>Cystobacterineae</taxon>
        <taxon>Archangiaceae</taxon>
        <taxon>Hyalangium</taxon>
    </lineage>
</organism>
<sequence>MLVGFMASRPGRWIRILAGAGLVCGGLSSGSSRGGAVALLGLVPLMAGALDVCLLGPLFGHPWRGSDIRRGLGLPEEERLIKSRYERLPPHERVLLH</sequence>
<evidence type="ECO:0000259" key="2">
    <source>
        <dbReference type="Pfam" id="PF11127"/>
    </source>
</evidence>
<feature type="transmembrane region" description="Helical" evidence="1">
    <location>
        <begin position="12"/>
        <end position="30"/>
    </location>
</feature>
<name>A0ABU5H9B8_9BACT</name>
<evidence type="ECO:0000256" key="1">
    <source>
        <dbReference type="SAM" id="Phobius"/>
    </source>
</evidence>
<dbReference type="InterPro" id="IPR021309">
    <property type="entry name" value="YgaP-like_TM"/>
</dbReference>
<evidence type="ECO:0000313" key="3">
    <source>
        <dbReference type="EMBL" id="MDY7230087.1"/>
    </source>
</evidence>
<protein>
    <submittedName>
        <fullName evidence="3">DUF2892 domain-containing protein</fullName>
    </submittedName>
</protein>
<dbReference type="Pfam" id="PF11127">
    <property type="entry name" value="YgaP-like_TM"/>
    <property type="match status" value="1"/>
</dbReference>
<gene>
    <name evidence="3" type="ORF">SYV04_27075</name>
</gene>
<keyword evidence="1" id="KW-0472">Membrane</keyword>
<feature type="domain" description="Inner membrane protein YgaP-like transmembrane" evidence="2">
    <location>
        <begin position="12"/>
        <end position="61"/>
    </location>
</feature>
<accession>A0ABU5H9B8</accession>
<evidence type="ECO:0000313" key="4">
    <source>
        <dbReference type="Proteomes" id="UP001291309"/>
    </source>
</evidence>
<keyword evidence="1" id="KW-0812">Transmembrane</keyword>
<feature type="transmembrane region" description="Helical" evidence="1">
    <location>
        <begin position="36"/>
        <end position="60"/>
    </location>
</feature>
<dbReference type="Proteomes" id="UP001291309">
    <property type="component" value="Unassembled WGS sequence"/>
</dbReference>
<comment type="caution">
    <text evidence="3">The sequence shown here is derived from an EMBL/GenBank/DDBJ whole genome shotgun (WGS) entry which is preliminary data.</text>
</comment>
<reference evidence="3 4" key="1">
    <citation type="submission" date="2023-12" db="EMBL/GenBank/DDBJ databases">
        <title>the genome sequence of Hyalangium sp. s54d21.</title>
        <authorList>
            <person name="Zhang X."/>
        </authorList>
    </citation>
    <scope>NUCLEOTIDE SEQUENCE [LARGE SCALE GENOMIC DNA]</scope>
    <source>
        <strain evidence="4">s54d21</strain>
    </source>
</reference>